<dbReference type="EnsemblMetazoa" id="Aqu2.1.18691_001">
    <property type="protein sequence ID" value="Aqu2.1.18691_001"/>
    <property type="gene ID" value="Aqu2.1.18691"/>
</dbReference>
<evidence type="ECO:0000313" key="8">
    <source>
        <dbReference type="EnsemblMetazoa" id="Aqu2.1.18691_001"/>
    </source>
</evidence>
<feature type="region of interest" description="Disordered" evidence="6">
    <location>
        <begin position="119"/>
        <end position="153"/>
    </location>
</feature>
<reference evidence="8" key="2">
    <citation type="submission" date="2017-05" db="UniProtKB">
        <authorList>
            <consortium name="EnsemblMetazoa"/>
        </authorList>
    </citation>
    <scope>IDENTIFICATION</scope>
</reference>
<evidence type="ECO:0000256" key="7">
    <source>
        <dbReference type="SAM" id="Phobius"/>
    </source>
</evidence>
<protein>
    <submittedName>
        <fullName evidence="8">Uncharacterized protein</fullName>
    </submittedName>
</protein>
<dbReference type="InterPro" id="IPR018614">
    <property type="entry name" value="KRTCAP2"/>
</dbReference>
<evidence type="ECO:0000256" key="6">
    <source>
        <dbReference type="SAM" id="MobiDB-lite"/>
    </source>
</evidence>
<dbReference type="PANTHER" id="PTHR32001">
    <property type="entry name" value="KERATINOCYTE-ASSOCIATED PROTEIN 2"/>
    <property type="match status" value="1"/>
</dbReference>
<dbReference type="KEGG" id="aqu:100641059"/>
<dbReference type="OrthoDB" id="1111004at2759"/>
<reference evidence="9" key="1">
    <citation type="journal article" date="2010" name="Nature">
        <title>The Amphimedon queenslandica genome and the evolution of animal complexity.</title>
        <authorList>
            <person name="Srivastava M."/>
            <person name="Simakov O."/>
            <person name="Chapman J."/>
            <person name="Fahey B."/>
            <person name="Gauthier M.E."/>
            <person name="Mitros T."/>
            <person name="Richards G.S."/>
            <person name="Conaco C."/>
            <person name="Dacre M."/>
            <person name="Hellsten U."/>
            <person name="Larroux C."/>
            <person name="Putnam N.H."/>
            <person name="Stanke M."/>
            <person name="Adamska M."/>
            <person name="Darling A."/>
            <person name="Degnan S.M."/>
            <person name="Oakley T.H."/>
            <person name="Plachetzki D.C."/>
            <person name="Zhai Y."/>
            <person name="Adamski M."/>
            <person name="Calcino A."/>
            <person name="Cummins S.F."/>
            <person name="Goodstein D.M."/>
            <person name="Harris C."/>
            <person name="Jackson D.J."/>
            <person name="Leys S.P."/>
            <person name="Shu S."/>
            <person name="Woodcroft B.J."/>
            <person name="Vervoort M."/>
            <person name="Kosik K.S."/>
            <person name="Manning G."/>
            <person name="Degnan B.M."/>
            <person name="Rokhsar D.S."/>
        </authorList>
    </citation>
    <scope>NUCLEOTIDE SEQUENCE [LARGE SCALE GENOMIC DNA]</scope>
</reference>
<dbReference type="eggNOG" id="KOG4615">
    <property type="taxonomic scope" value="Eukaryota"/>
</dbReference>
<gene>
    <name evidence="8" type="primary">100641059</name>
</gene>
<name>A0A1X7TTX6_AMPQE</name>
<dbReference type="PANTHER" id="PTHR32001:SF1">
    <property type="entry name" value="KERATINOCYTE-ASSOCIATED PROTEIN 2"/>
    <property type="match status" value="1"/>
</dbReference>
<dbReference type="OMA" id="ITIYYMN"/>
<feature type="compositionally biased region" description="Polar residues" evidence="6">
    <location>
        <begin position="119"/>
        <end position="133"/>
    </location>
</feature>
<comment type="subcellular location">
    <subcellularLocation>
        <location evidence="1">Membrane</location>
        <topology evidence="1">Multi-pass membrane protein</topology>
    </subcellularLocation>
</comment>
<evidence type="ECO:0000313" key="9">
    <source>
        <dbReference type="Proteomes" id="UP000007879"/>
    </source>
</evidence>
<dbReference type="STRING" id="400682.A0A1X7TTX6"/>
<sequence length="153" mass="16628">MGLLPPNYSMFSSLALSVVTIAVMQMFKDQIAVEGNLIRLAIGGFAGSWVFVFLVTALGNFYSLMFPRNPQVNLFPEIIVILFMAVIASAMVHRICATTCLIFSLVALYYLNKITQTSSGPTASGSYVATSQGVGRGKPNPQTPKSQNKKQKR</sequence>
<evidence type="ECO:0000256" key="4">
    <source>
        <dbReference type="ARBA" id="ARBA00022989"/>
    </source>
</evidence>
<accession>A0A1X7TTX6</accession>
<evidence type="ECO:0000256" key="1">
    <source>
        <dbReference type="ARBA" id="ARBA00004141"/>
    </source>
</evidence>
<dbReference type="GO" id="GO:0016020">
    <property type="term" value="C:membrane"/>
    <property type="evidence" value="ECO:0007669"/>
    <property type="project" value="UniProtKB-SubCell"/>
</dbReference>
<keyword evidence="3 7" id="KW-0812">Transmembrane</keyword>
<proteinExistence type="inferred from homology"/>
<evidence type="ECO:0000256" key="2">
    <source>
        <dbReference type="ARBA" id="ARBA00007279"/>
    </source>
</evidence>
<dbReference type="Pfam" id="PF09775">
    <property type="entry name" value="Keratin_assoc"/>
    <property type="match status" value="1"/>
</dbReference>
<keyword evidence="4 7" id="KW-1133">Transmembrane helix</keyword>
<dbReference type="EnsemblMetazoa" id="XM_003389748.3">
    <property type="protein sequence ID" value="XP_003389796.1"/>
    <property type="gene ID" value="LOC100641059"/>
</dbReference>
<dbReference type="InParanoid" id="A0A1X7TTX6"/>
<feature type="transmembrane region" description="Helical" evidence="7">
    <location>
        <begin position="37"/>
        <end position="58"/>
    </location>
</feature>
<keyword evidence="5 7" id="KW-0472">Membrane</keyword>
<feature type="transmembrane region" description="Helical" evidence="7">
    <location>
        <begin position="78"/>
        <end position="111"/>
    </location>
</feature>
<dbReference type="AlphaFoldDB" id="A0A1X7TTX6"/>
<evidence type="ECO:0000256" key="5">
    <source>
        <dbReference type="ARBA" id="ARBA00023136"/>
    </source>
</evidence>
<evidence type="ECO:0000256" key="3">
    <source>
        <dbReference type="ARBA" id="ARBA00022692"/>
    </source>
</evidence>
<comment type="similarity">
    <text evidence="2">Belongs to the KRTCAP2 family.</text>
</comment>
<organism evidence="8">
    <name type="scientific">Amphimedon queenslandica</name>
    <name type="common">Sponge</name>
    <dbReference type="NCBI Taxonomy" id="400682"/>
    <lineage>
        <taxon>Eukaryota</taxon>
        <taxon>Metazoa</taxon>
        <taxon>Porifera</taxon>
        <taxon>Demospongiae</taxon>
        <taxon>Heteroscleromorpha</taxon>
        <taxon>Haplosclerida</taxon>
        <taxon>Niphatidae</taxon>
        <taxon>Amphimedon</taxon>
    </lineage>
</organism>
<feature type="transmembrane region" description="Helical" evidence="7">
    <location>
        <begin position="6"/>
        <end position="25"/>
    </location>
</feature>
<keyword evidence="9" id="KW-1185">Reference proteome</keyword>
<dbReference type="Proteomes" id="UP000007879">
    <property type="component" value="Unassembled WGS sequence"/>
</dbReference>